<evidence type="ECO:0000259" key="4">
    <source>
        <dbReference type="Pfam" id="PF13458"/>
    </source>
</evidence>
<comment type="similarity">
    <text evidence="1">Belongs to the leucine-binding protein family.</text>
</comment>
<sequence>MIHERATATLRPSVKRLLPRRAFIGGLGAAGLSIRGARPASIHAAEKQRKRLLIGTLFPETGAQTLLGDEAWRGVELAIDAARAGIDADIEVLRADAANPDAAIRGMIRKAGKASDIAMILGSQSSTAAFAATAAAELAGIPYVELDAPADGITRRDFKILSRICTTTTDFASAAESAITTLLIPGWKTGAERLRLALLFDIGATDGSFAGAMLAACRRAGLPVVLSMAYATEAADFDEEVARMRRAGIELLIHAGRTAHVLLLYQAMQEAGWRPRMIIGAGPGYGLAETGAALGPALDNTMVIGNPLYGEDSAPIAAAYQRRYAAPPRGGASLTTHVGTTLALDALRTGKPLPASLTAISRPRGSLANGWGVRFDTTGQNRESFVTLQQWRDGALITIDPKIPGAAKPALTL</sequence>
<evidence type="ECO:0000256" key="3">
    <source>
        <dbReference type="ARBA" id="ARBA00022970"/>
    </source>
</evidence>
<evidence type="ECO:0000256" key="2">
    <source>
        <dbReference type="ARBA" id="ARBA00022729"/>
    </source>
</evidence>
<dbReference type="STRING" id="349163.Acry_2866"/>
<dbReference type="SUPFAM" id="SSF53822">
    <property type="entry name" value="Periplasmic binding protein-like I"/>
    <property type="match status" value="1"/>
</dbReference>
<dbReference type="Pfam" id="PF13458">
    <property type="entry name" value="Peripla_BP_6"/>
    <property type="match status" value="1"/>
</dbReference>
<keyword evidence="3" id="KW-0029">Amino-acid transport</keyword>
<dbReference type="EMBL" id="CP000697">
    <property type="protein sequence ID" value="ABQ32056.1"/>
    <property type="molecule type" value="Genomic_DNA"/>
</dbReference>
<feature type="domain" description="Leucine-binding protein" evidence="4">
    <location>
        <begin position="54"/>
        <end position="359"/>
    </location>
</feature>
<reference evidence="5 6" key="1">
    <citation type="submission" date="2007-05" db="EMBL/GenBank/DDBJ databases">
        <title>Complete sequence of chromosome of Acidiphilium cryptum JF-5.</title>
        <authorList>
            <consortium name="US DOE Joint Genome Institute"/>
            <person name="Copeland A."/>
            <person name="Lucas S."/>
            <person name="Lapidus A."/>
            <person name="Barry K."/>
            <person name="Detter J.C."/>
            <person name="Glavina del Rio T."/>
            <person name="Hammon N."/>
            <person name="Israni S."/>
            <person name="Dalin E."/>
            <person name="Tice H."/>
            <person name="Pitluck S."/>
            <person name="Sims D."/>
            <person name="Brettin T."/>
            <person name="Bruce D."/>
            <person name="Han C."/>
            <person name="Schmutz J."/>
            <person name="Larimer F."/>
            <person name="Land M."/>
            <person name="Hauser L."/>
            <person name="Kyrpides N."/>
            <person name="Kim E."/>
            <person name="Magnuson T."/>
            <person name="Richardson P."/>
        </authorList>
    </citation>
    <scope>NUCLEOTIDE SEQUENCE [LARGE SCALE GENOMIC DNA]</scope>
    <source>
        <strain evidence="5 6">JF-5</strain>
    </source>
</reference>
<dbReference type="eggNOG" id="COG0683">
    <property type="taxonomic scope" value="Bacteria"/>
</dbReference>
<keyword evidence="2" id="KW-0732">Signal</keyword>
<evidence type="ECO:0000256" key="1">
    <source>
        <dbReference type="ARBA" id="ARBA00010062"/>
    </source>
</evidence>
<dbReference type="HOGENOM" id="CLU_718919_0_0_5"/>
<dbReference type="AlphaFoldDB" id="A5G2H4"/>
<accession>A5G2H4</accession>
<organism evidence="5 6">
    <name type="scientific">Acidiphilium cryptum (strain JF-5)</name>
    <dbReference type="NCBI Taxonomy" id="349163"/>
    <lineage>
        <taxon>Bacteria</taxon>
        <taxon>Pseudomonadati</taxon>
        <taxon>Pseudomonadota</taxon>
        <taxon>Alphaproteobacteria</taxon>
        <taxon>Acetobacterales</taxon>
        <taxon>Acidocellaceae</taxon>
        <taxon>Acidiphilium</taxon>
    </lineage>
</organism>
<evidence type="ECO:0000313" key="6">
    <source>
        <dbReference type="Proteomes" id="UP000000245"/>
    </source>
</evidence>
<keyword evidence="6" id="KW-1185">Reference proteome</keyword>
<proteinExistence type="inferred from homology"/>
<dbReference type="PANTHER" id="PTHR30483">
    <property type="entry name" value="LEUCINE-SPECIFIC-BINDING PROTEIN"/>
    <property type="match status" value="1"/>
</dbReference>
<dbReference type="GO" id="GO:0006865">
    <property type="term" value="P:amino acid transport"/>
    <property type="evidence" value="ECO:0007669"/>
    <property type="project" value="UniProtKB-KW"/>
</dbReference>
<name>A5G2H4_ACICJ</name>
<protein>
    <submittedName>
        <fullName evidence="5">Amino acid/amide ABC transporter substrate-binding protein, HAAT family</fullName>
    </submittedName>
</protein>
<dbReference type="Proteomes" id="UP000000245">
    <property type="component" value="Chromosome"/>
</dbReference>
<gene>
    <name evidence="5" type="ordered locus">Acry_2866</name>
</gene>
<dbReference type="KEGG" id="acr:Acry_2866"/>
<dbReference type="InterPro" id="IPR051010">
    <property type="entry name" value="BCAA_transport"/>
</dbReference>
<dbReference type="Gene3D" id="3.40.50.2300">
    <property type="match status" value="2"/>
</dbReference>
<dbReference type="InterPro" id="IPR028082">
    <property type="entry name" value="Peripla_BP_I"/>
</dbReference>
<evidence type="ECO:0000313" key="5">
    <source>
        <dbReference type="EMBL" id="ABQ32056.1"/>
    </source>
</evidence>
<dbReference type="InterPro" id="IPR028081">
    <property type="entry name" value="Leu-bd"/>
</dbReference>
<keyword evidence="3" id="KW-0813">Transport</keyword>